<keyword evidence="3" id="KW-0804">Transcription</keyword>
<comment type="caution">
    <text evidence="5">The sequence shown here is derived from an EMBL/GenBank/DDBJ whole genome shotgun (WGS) entry which is preliminary data.</text>
</comment>
<name>A0ABR7LTZ4_9ACTN</name>
<sequence>MNVGPQATGQAPDPLSDAFNTDCPGRAVFDHVTNRWGMLILAALGDGPMRFHQLRDRIGGISDKMLSQNLRALAGDGLIQREVEPTSPPQVFYTLTALGQELAAHLQGLLDWIALRTHDIVAAQHQHHNQD</sequence>
<dbReference type="InterPro" id="IPR036390">
    <property type="entry name" value="WH_DNA-bd_sf"/>
</dbReference>
<keyword evidence="2" id="KW-0238">DNA-binding</keyword>
<dbReference type="EMBL" id="JABVEC010000017">
    <property type="protein sequence ID" value="MBC6468276.1"/>
    <property type="molecule type" value="Genomic_DNA"/>
</dbReference>
<evidence type="ECO:0000256" key="1">
    <source>
        <dbReference type="ARBA" id="ARBA00023015"/>
    </source>
</evidence>
<evidence type="ECO:0000256" key="2">
    <source>
        <dbReference type="ARBA" id="ARBA00023125"/>
    </source>
</evidence>
<accession>A0ABR7LTZ4</accession>
<dbReference type="Gene3D" id="1.10.10.10">
    <property type="entry name" value="Winged helix-like DNA-binding domain superfamily/Winged helix DNA-binding domain"/>
    <property type="match status" value="1"/>
</dbReference>
<dbReference type="PANTHER" id="PTHR33204">
    <property type="entry name" value="TRANSCRIPTIONAL REGULATOR, MARR FAMILY"/>
    <property type="match status" value="1"/>
</dbReference>
<dbReference type="PROSITE" id="PS51118">
    <property type="entry name" value="HTH_HXLR"/>
    <property type="match status" value="1"/>
</dbReference>
<dbReference type="CDD" id="cd00090">
    <property type="entry name" value="HTH_ARSR"/>
    <property type="match status" value="1"/>
</dbReference>
<dbReference type="Pfam" id="PF01638">
    <property type="entry name" value="HxlR"/>
    <property type="match status" value="1"/>
</dbReference>
<evidence type="ECO:0000313" key="6">
    <source>
        <dbReference type="Proteomes" id="UP000805614"/>
    </source>
</evidence>
<feature type="domain" description="HTH hxlR-type" evidence="4">
    <location>
        <begin position="23"/>
        <end position="121"/>
    </location>
</feature>
<dbReference type="InterPro" id="IPR002577">
    <property type="entry name" value="HTH_HxlR"/>
</dbReference>
<evidence type="ECO:0000259" key="4">
    <source>
        <dbReference type="PROSITE" id="PS51118"/>
    </source>
</evidence>
<dbReference type="Proteomes" id="UP000805614">
    <property type="component" value="Unassembled WGS sequence"/>
</dbReference>
<proteinExistence type="predicted"/>
<keyword evidence="6" id="KW-1185">Reference proteome</keyword>
<evidence type="ECO:0000313" key="5">
    <source>
        <dbReference type="EMBL" id="MBC6468276.1"/>
    </source>
</evidence>
<dbReference type="InterPro" id="IPR011991">
    <property type="entry name" value="ArsR-like_HTH"/>
</dbReference>
<reference evidence="5 6" key="1">
    <citation type="submission" date="2020-06" db="EMBL/GenBank/DDBJ databases">
        <title>Actinomadura xiongansis sp. nov., isolated from soil of Baiyangdian.</title>
        <authorList>
            <person name="Zhang X."/>
        </authorList>
    </citation>
    <scope>NUCLEOTIDE SEQUENCE [LARGE SCALE GENOMIC DNA]</scope>
    <source>
        <strain evidence="5 6">HBUM206468</strain>
    </source>
</reference>
<evidence type="ECO:0000256" key="3">
    <source>
        <dbReference type="ARBA" id="ARBA00023163"/>
    </source>
</evidence>
<protein>
    <submittedName>
        <fullName evidence="5">Helix-turn-helix transcriptional regulator</fullName>
    </submittedName>
</protein>
<organism evidence="5 6">
    <name type="scientific">Actinomadura alba</name>
    <dbReference type="NCBI Taxonomy" id="406431"/>
    <lineage>
        <taxon>Bacteria</taxon>
        <taxon>Bacillati</taxon>
        <taxon>Actinomycetota</taxon>
        <taxon>Actinomycetes</taxon>
        <taxon>Streptosporangiales</taxon>
        <taxon>Thermomonosporaceae</taxon>
        <taxon>Actinomadura</taxon>
    </lineage>
</organism>
<gene>
    <name evidence="5" type="ORF">HKK74_22665</name>
</gene>
<keyword evidence="1" id="KW-0805">Transcription regulation</keyword>
<dbReference type="InterPro" id="IPR036388">
    <property type="entry name" value="WH-like_DNA-bd_sf"/>
</dbReference>
<dbReference type="PANTHER" id="PTHR33204:SF37">
    <property type="entry name" value="HTH-TYPE TRANSCRIPTIONAL REGULATOR YODB"/>
    <property type="match status" value="1"/>
</dbReference>
<dbReference type="SUPFAM" id="SSF46785">
    <property type="entry name" value="Winged helix' DNA-binding domain"/>
    <property type="match status" value="1"/>
</dbReference>